<dbReference type="OrthoDB" id="9810906at2"/>
<sequence>MKNFFSILILVCAGAYFLMSCQNKPIASARESKTDTLKIRKIKDTISIVAVGDIMLGSAFPSKSNLPPDDAMNSFVAVEQYLKGDIVFGNLEGCFLNAGNSSKCIGSNPNSCYAFRMPDRYGLIFKNAGFNVLSIANNHVGDFDARGRKNTARILDSLQIKYAGQLNKPFDIFEKDSVKYAFCAFAPNENTVSIKKIDSAKILVAELKKQVDIVIVSFHGGGEGANFEHLTRKTEIFYKENRGNVYAFAHGVIDAGADVVLGHGPHVTRAMEVYKNKFIAYSLGNFCTYGMFSLKGPNGFAPLVQLKINSKGDFLFADIISVKQDKINRLTVDTNHTAFKKIQTLTNFDLPENQLKFEGNGRISLK</sequence>
<dbReference type="Proteomes" id="UP000309488">
    <property type="component" value="Unassembled WGS sequence"/>
</dbReference>
<reference evidence="3 4" key="1">
    <citation type="submission" date="2019-04" db="EMBL/GenBank/DDBJ databases">
        <title>Pedobacter sp. RP-3-22 sp. nov., isolated from Arctic soil.</title>
        <authorList>
            <person name="Dahal R.H."/>
            <person name="Kim D.-U."/>
        </authorList>
    </citation>
    <scope>NUCLEOTIDE SEQUENCE [LARGE SCALE GENOMIC DNA]</scope>
    <source>
        <strain evidence="3 4">RP-3-22</strain>
    </source>
</reference>
<feature type="domain" description="Capsule synthesis protein CapA" evidence="2">
    <location>
        <begin position="47"/>
        <end position="290"/>
    </location>
</feature>
<dbReference type="PANTHER" id="PTHR33393">
    <property type="entry name" value="POLYGLUTAMINE SYNTHESIS ACCESSORY PROTEIN RV0574C-RELATED"/>
    <property type="match status" value="1"/>
</dbReference>
<comment type="caution">
    <text evidence="3">The sequence shown here is derived from an EMBL/GenBank/DDBJ whole genome shotgun (WGS) entry which is preliminary data.</text>
</comment>
<evidence type="ECO:0000256" key="1">
    <source>
        <dbReference type="ARBA" id="ARBA00005662"/>
    </source>
</evidence>
<evidence type="ECO:0000313" key="4">
    <source>
        <dbReference type="Proteomes" id="UP000309488"/>
    </source>
</evidence>
<evidence type="ECO:0000259" key="2">
    <source>
        <dbReference type="SMART" id="SM00854"/>
    </source>
</evidence>
<dbReference type="SUPFAM" id="SSF56300">
    <property type="entry name" value="Metallo-dependent phosphatases"/>
    <property type="match status" value="1"/>
</dbReference>
<dbReference type="AlphaFoldDB" id="A0A4U1CZD7"/>
<gene>
    <name evidence="3" type="ORF">FA048_04735</name>
</gene>
<name>A0A4U1CZD7_9SPHI</name>
<dbReference type="SMART" id="SM00854">
    <property type="entry name" value="PGA_cap"/>
    <property type="match status" value="1"/>
</dbReference>
<dbReference type="Pfam" id="PF09587">
    <property type="entry name" value="PGA_cap"/>
    <property type="match status" value="1"/>
</dbReference>
<dbReference type="EMBL" id="SWBR01000001">
    <property type="protein sequence ID" value="TKC12928.1"/>
    <property type="molecule type" value="Genomic_DNA"/>
</dbReference>
<evidence type="ECO:0000313" key="3">
    <source>
        <dbReference type="EMBL" id="TKC12928.1"/>
    </source>
</evidence>
<accession>A0A4U1CZD7</accession>
<comment type="similarity">
    <text evidence="1">Belongs to the CapA family.</text>
</comment>
<dbReference type="PANTHER" id="PTHR33393:SF11">
    <property type="entry name" value="POLYGLUTAMINE SYNTHESIS ACCESSORY PROTEIN RV0574C-RELATED"/>
    <property type="match status" value="1"/>
</dbReference>
<keyword evidence="4" id="KW-1185">Reference proteome</keyword>
<protein>
    <submittedName>
        <fullName evidence="3">CapA family protein</fullName>
    </submittedName>
</protein>
<dbReference type="CDD" id="cd07381">
    <property type="entry name" value="MPP_CapA"/>
    <property type="match status" value="1"/>
</dbReference>
<dbReference type="PROSITE" id="PS51257">
    <property type="entry name" value="PROKAR_LIPOPROTEIN"/>
    <property type="match status" value="1"/>
</dbReference>
<organism evidence="3 4">
    <name type="scientific">Pedobacter polaris</name>
    <dbReference type="NCBI Taxonomy" id="2571273"/>
    <lineage>
        <taxon>Bacteria</taxon>
        <taxon>Pseudomonadati</taxon>
        <taxon>Bacteroidota</taxon>
        <taxon>Sphingobacteriia</taxon>
        <taxon>Sphingobacteriales</taxon>
        <taxon>Sphingobacteriaceae</taxon>
        <taxon>Pedobacter</taxon>
    </lineage>
</organism>
<dbReference type="InterPro" id="IPR019079">
    <property type="entry name" value="Capsule_synth_CapA"/>
</dbReference>
<dbReference type="InterPro" id="IPR052169">
    <property type="entry name" value="CW_Biosynth-Accessory"/>
</dbReference>
<proteinExistence type="inferred from homology"/>
<dbReference type="InterPro" id="IPR029052">
    <property type="entry name" value="Metallo-depent_PP-like"/>
</dbReference>
<dbReference type="Gene3D" id="3.60.21.10">
    <property type="match status" value="1"/>
</dbReference>